<organism evidence="1">
    <name type="scientific">Solibacter usitatus (strain Ellin6076)</name>
    <dbReference type="NCBI Taxonomy" id="234267"/>
    <lineage>
        <taxon>Bacteria</taxon>
        <taxon>Pseudomonadati</taxon>
        <taxon>Acidobacteriota</taxon>
        <taxon>Terriglobia</taxon>
        <taxon>Bryobacterales</taxon>
        <taxon>Solibacteraceae</taxon>
        <taxon>Candidatus Solibacter</taxon>
    </lineage>
</organism>
<reference evidence="1" key="1">
    <citation type="submission" date="2006-10" db="EMBL/GenBank/DDBJ databases">
        <title>Complete sequence of Solibacter usitatus Ellin6076.</title>
        <authorList>
            <consortium name="US DOE Joint Genome Institute"/>
            <person name="Copeland A."/>
            <person name="Lucas S."/>
            <person name="Lapidus A."/>
            <person name="Barry K."/>
            <person name="Detter J.C."/>
            <person name="Glavina del Rio T."/>
            <person name="Hammon N."/>
            <person name="Israni S."/>
            <person name="Dalin E."/>
            <person name="Tice H."/>
            <person name="Pitluck S."/>
            <person name="Thompson L.S."/>
            <person name="Brettin T."/>
            <person name="Bruce D."/>
            <person name="Han C."/>
            <person name="Tapia R."/>
            <person name="Gilna P."/>
            <person name="Schmutz J."/>
            <person name="Larimer F."/>
            <person name="Land M."/>
            <person name="Hauser L."/>
            <person name="Kyrpides N."/>
            <person name="Mikhailova N."/>
            <person name="Janssen P.H."/>
            <person name="Kuske C.R."/>
            <person name="Richardson P."/>
        </authorList>
    </citation>
    <scope>NUCLEOTIDE SEQUENCE</scope>
    <source>
        <strain evidence="1">Ellin6076</strain>
    </source>
</reference>
<evidence type="ECO:0000313" key="1">
    <source>
        <dbReference type="EMBL" id="ABJ87725.1"/>
    </source>
</evidence>
<proteinExistence type="predicted"/>
<dbReference type="AlphaFoldDB" id="Q01RJ5"/>
<name>Q01RJ5_SOLUE</name>
<dbReference type="HOGENOM" id="CLU_1833900_0_0_0"/>
<dbReference type="STRING" id="234267.Acid_6808"/>
<dbReference type="Pfam" id="PF07592">
    <property type="entry name" value="DDE_Tnp_ISAZ013"/>
    <property type="match status" value="1"/>
</dbReference>
<accession>Q01RJ5</accession>
<protein>
    <submittedName>
        <fullName evidence="1">Uncharacterized protein</fullName>
    </submittedName>
</protein>
<dbReference type="KEGG" id="sus:Acid_6808"/>
<dbReference type="InterPro" id="IPR011518">
    <property type="entry name" value="Transposase_36"/>
</dbReference>
<dbReference type="InParanoid" id="Q01RJ5"/>
<gene>
    <name evidence="1" type="ordered locus">Acid_6808</name>
</gene>
<dbReference type="eggNOG" id="COG3415">
    <property type="taxonomic scope" value="Bacteria"/>
</dbReference>
<dbReference type="EMBL" id="CP000473">
    <property type="protein sequence ID" value="ABJ87725.1"/>
    <property type="molecule type" value="Genomic_DNA"/>
</dbReference>
<sequence>MIGGVIGDFRKVGDGRVYVEVSASDSETRRAQQVAKVRLAKVSIKERTIERDIDVRLYATMRSPLGLRAIRGQLDAPQAMVQGQLCDPFGLAITIAHYPTGASKWNPIEHRLFSEISKNWAAEPLQSYETMLKFILFSGN</sequence>